<name>I4W3Q2_9GAMM</name>
<dbReference type="Gene3D" id="3.10.50.40">
    <property type="match status" value="1"/>
</dbReference>
<dbReference type="eggNOG" id="COG1047">
    <property type="taxonomic scope" value="Bacteria"/>
</dbReference>
<evidence type="ECO:0000256" key="10">
    <source>
        <dbReference type="RuleBase" id="RU003915"/>
    </source>
</evidence>
<dbReference type="EMBL" id="AJXT01000008">
    <property type="protein sequence ID" value="EIL94093.1"/>
    <property type="molecule type" value="Genomic_DNA"/>
</dbReference>
<dbReference type="PROSITE" id="PS50059">
    <property type="entry name" value="FKBP_PPIASE"/>
    <property type="match status" value="1"/>
</dbReference>
<evidence type="ECO:0000256" key="7">
    <source>
        <dbReference type="ARBA" id="ARBA00023235"/>
    </source>
</evidence>
<organism evidence="12 13">
    <name type="scientific">Rhodanobacter spathiphylli B39</name>
    <dbReference type="NCBI Taxonomy" id="1163407"/>
    <lineage>
        <taxon>Bacteria</taxon>
        <taxon>Pseudomonadati</taxon>
        <taxon>Pseudomonadota</taxon>
        <taxon>Gammaproteobacteria</taxon>
        <taxon>Lysobacterales</taxon>
        <taxon>Rhodanobacteraceae</taxon>
        <taxon>Rhodanobacter</taxon>
    </lineage>
</organism>
<accession>I4W3Q2</accession>
<evidence type="ECO:0000256" key="4">
    <source>
        <dbReference type="ARBA" id="ARBA00022490"/>
    </source>
</evidence>
<evidence type="ECO:0000313" key="13">
    <source>
        <dbReference type="Proteomes" id="UP000003226"/>
    </source>
</evidence>
<evidence type="ECO:0000256" key="8">
    <source>
        <dbReference type="ARBA" id="ARBA00037071"/>
    </source>
</evidence>
<evidence type="ECO:0000256" key="2">
    <source>
        <dbReference type="ARBA" id="ARBA00004496"/>
    </source>
</evidence>
<sequence>MAGEPEPDREMTMQIAQNSVAAFHYTLTDDEGQVIDSSAGREPLTYLHGQGHIVPGLEKQMEGRSVGDKFDAHVAPEEGYGVHHAELMQQVPREAFQGVEDIQPGMQFQGNGPEGQINVTVSKVENGVVFIDANHPLAGKTLHFAIEVTDVRDATAEELQHGHVHGAGGHHH</sequence>
<keyword evidence="7 9" id="KW-0413">Isomerase</keyword>
<evidence type="ECO:0000313" key="12">
    <source>
        <dbReference type="EMBL" id="EIL94093.1"/>
    </source>
</evidence>
<dbReference type="GO" id="GO:0003755">
    <property type="term" value="F:peptidyl-prolyl cis-trans isomerase activity"/>
    <property type="evidence" value="ECO:0007669"/>
    <property type="project" value="UniProtKB-UniRule"/>
</dbReference>
<keyword evidence="6" id="KW-0143">Chaperone</keyword>
<comment type="similarity">
    <text evidence="3 10">Belongs to the FKBP-type PPIase family.</text>
</comment>
<reference evidence="12 13" key="1">
    <citation type="journal article" date="2012" name="J. Bacteriol.">
        <title>Genome sequences for six rhodanobacter strains, isolated from soils and the terrestrial subsurface, with variable denitrification capabilities.</title>
        <authorList>
            <person name="Kostka J.E."/>
            <person name="Green S.J."/>
            <person name="Rishishwar L."/>
            <person name="Prakash O."/>
            <person name="Katz L.S."/>
            <person name="Marino-Ramirez L."/>
            <person name="Jordan I.K."/>
            <person name="Munk C."/>
            <person name="Ivanova N."/>
            <person name="Mikhailova N."/>
            <person name="Watson D.B."/>
            <person name="Brown S.D."/>
            <person name="Palumbo A.V."/>
            <person name="Brooks S.C."/>
        </authorList>
    </citation>
    <scope>NUCLEOTIDE SEQUENCE [LARGE SCALE GENOMIC DNA]</scope>
    <source>
        <strain evidence="12 13">B39</strain>
    </source>
</reference>
<evidence type="ECO:0000256" key="9">
    <source>
        <dbReference type="PROSITE-ProRule" id="PRU00277"/>
    </source>
</evidence>
<dbReference type="STRING" id="1163407.UU7_05808"/>
<evidence type="ECO:0000256" key="1">
    <source>
        <dbReference type="ARBA" id="ARBA00000971"/>
    </source>
</evidence>
<dbReference type="AlphaFoldDB" id="I4W3Q2"/>
<dbReference type="Proteomes" id="UP000003226">
    <property type="component" value="Unassembled WGS sequence"/>
</dbReference>
<dbReference type="PANTHER" id="PTHR47861">
    <property type="entry name" value="FKBP-TYPE PEPTIDYL-PROLYL CIS-TRANS ISOMERASE SLYD"/>
    <property type="match status" value="1"/>
</dbReference>
<evidence type="ECO:0000259" key="11">
    <source>
        <dbReference type="PROSITE" id="PS50059"/>
    </source>
</evidence>
<dbReference type="SUPFAM" id="SSF54534">
    <property type="entry name" value="FKBP-like"/>
    <property type="match status" value="1"/>
</dbReference>
<dbReference type="EC" id="5.2.1.8" evidence="10"/>
<evidence type="ECO:0000256" key="5">
    <source>
        <dbReference type="ARBA" id="ARBA00023110"/>
    </source>
</evidence>
<dbReference type="InterPro" id="IPR046357">
    <property type="entry name" value="PPIase_dom_sf"/>
</dbReference>
<dbReference type="GO" id="GO:0042026">
    <property type="term" value="P:protein refolding"/>
    <property type="evidence" value="ECO:0007669"/>
    <property type="project" value="UniProtKB-ARBA"/>
</dbReference>
<keyword evidence="5 9" id="KW-0697">Rotamase</keyword>
<dbReference type="InterPro" id="IPR001179">
    <property type="entry name" value="PPIase_FKBP_dom"/>
</dbReference>
<comment type="catalytic activity">
    <reaction evidence="1 9 10">
        <text>[protein]-peptidylproline (omega=180) = [protein]-peptidylproline (omega=0)</text>
        <dbReference type="Rhea" id="RHEA:16237"/>
        <dbReference type="Rhea" id="RHEA-COMP:10747"/>
        <dbReference type="Rhea" id="RHEA-COMP:10748"/>
        <dbReference type="ChEBI" id="CHEBI:83833"/>
        <dbReference type="ChEBI" id="CHEBI:83834"/>
        <dbReference type="EC" id="5.2.1.8"/>
    </reaction>
</comment>
<dbReference type="GO" id="GO:0005737">
    <property type="term" value="C:cytoplasm"/>
    <property type="evidence" value="ECO:0007669"/>
    <property type="project" value="UniProtKB-SubCell"/>
</dbReference>
<comment type="subcellular location">
    <subcellularLocation>
        <location evidence="2">Cytoplasm</location>
    </subcellularLocation>
</comment>
<comment type="function">
    <text evidence="8">Also involved in hydrogenase metallocenter assembly, probably by participating in the nickel insertion step. This function in hydrogenase biosynthesis requires chaperone activity and the presence of the metal-binding domain, but not PPIase activity.</text>
</comment>
<dbReference type="PATRIC" id="fig|1163407.3.peg.1166"/>
<feature type="domain" description="PPIase FKBP-type" evidence="11">
    <location>
        <begin position="18"/>
        <end position="95"/>
    </location>
</feature>
<comment type="caution">
    <text evidence="12">The sequence shown here is derived from an EMBL/GenBank/DDBJ whole genome shotgun (WGS) entry which is preliminary data.</text>
</comment>
<keyword evidence="4" id="KW-0963">Cytoplasm</keyword>
<protein>
    <recommendedName>
        <fullName evidence="10">Peptidyl-prolyl cis-trans isomerase</fullName>
        <ecNumber evidence="10">5.2.1.8</ecNumber>
    </recommendedName>
</protein>
<proteinExistence type="inferred from homology"/>
<keyword evidence="13" id="KW-1185">Reference proteome</keyword>
<evidence type="ECO:0000256" key="6">
    <source>
        <dbReference type="ARBA" id="ARBA00023186"/>
    </source>
</evidence>
<dbReference type="Pfam" id="PF00254">
    <property type="entry name" value="FKBP_C"/>
    <property type="match status" value="1"/>
</dbReference>
<dbReference type="PANTHER" id="PTHR47861:SF3">
    <property type="entry name" value="FKBP-TYPE PEPTIDYL-PROLYL CIS-TRANS ISOMERASE SLYD"/>
    <property type="match status" value="1"/>
</dbReference>
<gene>
    <name evidence="12" type="ORF">UU7_05808</name>
</gene>
<evidence type="ECO:0000256" key="3">
    <source>
        <dbReference type="ARBA" id="ARBA00006577"/>
    </source>
</evidence>